<reference evidence="1 2" key="1">
    <citation type="journal article" date="2015" name="Genome Announc.">
        <title>Complete Genome Sequence of Pelosinus fermentans JBW45, a Member of a Remarkably Competitive Group of Negativicutes in the Firmicutes Phylum.</title>
        <authorList>
            <person name="De Leon K.B."/>
            <person name="Utturkar S.M."/>
            <person name="Camilleri L.B."/>
            <person name="Elias D.A."/>
            <person name="Arkin A.P."/>
            <person name="Fields M.W."/>
            <person name="Brown S.D."/>
            <person name="Wall J.D."/>
        </authorList>
    </citation>
    <scope>NUCLEOTIDE SEQUENCE [LARGE SCALE GENOMIC DNA]</scope>
    <source>
        <strain evidence="1 2">JBW45</strain>
    </source>
</reference>
<accession>I9NM35</accession>
<dbReference type="HOGENOM" id="CLU_828066_0_0_9"/>
<name>I9NM35_9FIRM</name>
<dbReference type="Proteomes" id="UP000005361">
    <property type="component" value="Chromosome"/>
</dbReference>
<dbReference type="STRING" id="1192197.JBW_04406"/>
<organism evidence="1 2">
    <name type="scientific">Pelosinus fermentans JBW45</name>
    <dbReference type="NCBI Taxonomy" id="1192197"/>
    <lineage>
        <taxon>Bacteria</taxon>
        <taxon>Bacillati</taxon>
        <taxon>Bacillota</taxon>
        <taxon>Negativicutes</taxon>
        <taxon>Selenomonadales</taxon>
        <taxon>Sporomusaceae</taxon>
        <taxon>Pelosinus</taxon>
    </lineage>
</organism>
<sequence>MAKDRRANAVVFGFDFQVNAAIVLMLENIEDLKSLRLEGNYEDIELELANNQYILAQAKAVERASSDFNNVRANLQKSLTSLSEGEKKVDAQKLILITNSPNPLREKVSTNLFTGDARRDFSSLPDSSQQIINKYLDDINKPLDLSKFMIQVLPFETDNELERYKIVRRCIDDFIGDLNLNIVGLSKRLMNLWQNEVFINGTKKDADIKLQKADIVWPIMVIATDVERCDDGLVDLFDPSTYDEIVRQYKSTIDSHCERCEFFTKVLSDYNSFICTKKPSEKPLAFAMEKWKSYLSEFQIDKIDTETLQGLIQIILYTIVRNRITIDRIKRGVKL</sequence>
<protein>
    <submittedName>
        <fullName evidence="1">Uncharacterized protein</fullName>
    </submittedName>
</protein>
<dbReference type="EMBL" id="CP010978">
    <property type="protein sequence ID" value="AJQ29737.1"/>
    <property type="molecule type" value="Genomic_DNA"/>
</dbReference>
<evidence type="ECO:0000313" key="2">
    <source>
        <dbReference type="Proteomes" id="UP000005361"/>
    </source>
</evidence>
<dbReference type="KEGG" id="pft:JBW_04406"/>
<proteinExistence type="predicted"/>
<dbReference type="RefSeq" id="WP_007960066.1">
    <property type="nucleotide sequence ID" value="NZ_CP010978.1"/>
</dbReference>
<dbReference type="AlphaFoldDB" id="I9NM35"/>
<gene>
    <name evidence="1" type="ORF">JBW_04406</name>
</gene>
<evidence type="ECO:0000313" key="1">
    <source>
        <dbReference type="EMBL" id="AJQ29737.1"/>
    </source>
</evidence>
<dbReference type="OrthoDB" id="2041105at2"/>
<reference evidence="2" key="2">
    <citation type="submission" date="2015-02" db="EMBL/GenBank/DDBJ databases">
        <title>Complete Genome Sequence of Pelosinus fermentans JBW45.</title>
        <authorList>
            <person name="De Leon K.B."/>
            <person name="Utturkar S.M."/>
            <person name="Camilleri L.B."/>
            <person name="Arkin A.P."/>
            <person name="Fields M.W."/>
            <person name="Brown S.D."/>
            <person name="Wall J.D."/>
        </authorList>
    </citation>
    <scope>NUCLEOTIDE SEQUENCE [LARGE SCALE GENOMIC DNA]</scope>
    <source>
        <strain evidence="2">JBW45</strain>
    </source>
</reference>